<sequence length="40" mass="4266">MTCVQLCRQCSLTDVPSGISKEDNCLSVSFSLVCSDVLAI</sequence>
<dbReference type="AlphaFoldDB" id="A0A0U5CXV7"/>
<reference evidence="2" key="1">
    <citation type="journal article" date="2016" name="Environ. Microbiol.">
        <title>The complete genome of a viable archaeum isolated from 123-million-year-old rock salt.</title>
        <authorList>
            <person name="Jaakkola S.T."/>
            <person name="Pfeiffer F."/>
            <person name="Ravantti J.J."/>
            <person name="Guo Q."/>
            <person name="Liu Y."/>
            <person name="Chen X."/>
            <person name="Ma H."/>
            <person name="Yang C."/>
            <person name="Oksanen H.M."/>
            <person name="Bamford D.H."/>
        </authorList>
    </citation>
    <scope>NUCLEOTIDE SEQUENCE</scope>
    <source>
        <strain evidence="2">JI20-1</strain>
    </source>
</reference>
<gene>
    <name evidence="1" type="ORF">HHUB_2305</name>
</gene>
<organism evidence="1 2">
    <name type="scientific">Halobacterium hubeiense</name>
    <dbReference type="NCBI Taxonomy" id="1407499"/>
    <lineage>
        <taxon>Archaea</taxon>
        <taxon>Methanobacteriati</taxon>
        <taxon>Methanobacteriota</taxon>
        <taxon>Stenosarchaea group</taxon>
        <taxon>Halobacteria</taxon>
        <taxon>Halobacteriales</taxon>
        <taxon>Halobacteriaceae</taxon>
        <taxon>Halobacterium</taxon>
    </lineage>
</organism>
<keyword evidence="2" id="KW-1185">Reference proteome</keyword>
<dbReference type="Proteomes" id="UP000066737">
    <property type="component" value="Chromosome I"/>
</dbReference>
<name>A0A0U5CXV7_9EURY</name>
<accession>A0A0U5CXV7</accession>
<dbReference type="KEGG" id="hhb:Hhub_2305"/>
<dbReference type="EMBL" id="LN831302">
    <property type="protein sequence ID" value="CQH55939.1"/>
    <property type="molecule type" value="Genomic_DNA"/>
</dbReference>
<evidence type="ECO:0000313" key="2">
    <source>
        <dbReference type="Proteomes" id="UP000066737"/>
    </source>
</evidence>
<proteinExistence type="predicted"/>
<dbReference type="STRING" id="1407499.HHUB_2305"/>
<evidence type="ECO:0000313" key="1">
    <source>
        <dbReference type="EMBL" id="CQH55939.1"/>
    </source>
</evidence>
<protein>
    <submittedName>
        <fullName evidence="1">Uncharacterized protein</fullName>
    </submittedName>
</protein>